<feature type="region of interest" description="Disordered" evidence="1">
    <location>
        <begin position="1"/>
        <end position="64"/>
    </location>
</feature>
<keyword evidence="3" id="KW-1185">Reference proteome</keyword>
<dbReference type="EMBL" id="JARPUR010000004">
    <property type="protein sequence ID" value="KAK4877659.1"/>
    <property type="molecule type" value="Genomic_DNA"/>
</dbReference>
<organism evidence="2 3">
    <name type="scientific">Aquatica leii</name>
    <dbReference type="NCBI Taxonomy" id="1421715"/>
    <lineage>
        <taxon>Eukaryota</taxon>
        <taxon>Metazoa</taxon>
        <taxon>Ecdysozoa</taxon>
        <taxon>Arthropoda</taxon>
        <taxon>Hexapoda</taxon>
        <taxon>Insecta</taxon>
        <taxon>Pterygota</taxon>
        <taxon>Neoptera</taxon>
        <taxon>Endopterygota</taxon>
        <taxon>Coleoptera</taxon>
        <taxon>Polyphaga</taxon>
        <taxon>Elateriformia</taxon>
        <taxon>Elateroidea</taxon>
        <taxon>Lampyridae</taxon>
        <taxon>Luciolinae</taxon>
        <taxon>Aquatica</taxon>
    </lineage>
</organism>
<comment type="caution">
    <text evidence="2">The sequence shown here is derived from an EMBL/GenBank/DDBJ whole genome shotgun (WGS) entry which is preliminary data.</text>
</comment>
<evidence type="ECO:0000313" key="2">
    <source>
        <dbReference type="EMBL" id="KAK4877659.1"/>
    </source>
</evidence>
<protein>
    <submittedName>
        <fullName evidence="2">Uncharacterized protein</fullName>
    </submittedName>
</protein>
<gene>
    <name evidence="2" type="ORF">RN001_010165</name>
</gene>
<proteinExistence type="predicted"/>
<evidence type="ECO:0000256" key="1">
    <source>
        <dbReference type="SAM" id="MobiDB-lite"/>
    </source>
</evidence>
<name>A0AAN7P625_9COLE</name>
<dbReference type="Proteomes" id="UP001353858">
    <property type="component" value="Unassembled WGS sequence"/>
</dbReference>
<accession>A0AAN7P625</accession>
<feature type="compositionally biased region" description="Low complexity" evidence="1">
    <location>
        <begin position="33"/>
        <end position="42"/>
    </location>
</feature>
<evidence type="ECO:0000313" key="3">
    <source>
        <dbReference type="Proteomes" id="UP001353858"/>
    </source>
</evidence>
<reference evidence="3" key="1">
    <citation type="submission" date="2023-01" db="EMBL/GenBank/DDBJ databases">
        <title>Key to firefly adult light organ development and bioluminescence: homeobox transcription factors regulate luciferase expression and transportation to peroxisome.</title>
        <authorList>
            <person name="Fu X."/>
        </authorList>
    </citation>
    <scope>NUCLEOTIDE SEQUENCE [LARGE SCALE GENOMIC DNA]</scope>
</reference>
<dbReference type="AlphaFoldDB" id="A0AAN7P625"/>
<sequence length="116" mass="11880">MEPSSSTPSPPGLADSTFASVKQEPNSNPPSPTDSTTNSSTSLKIKALGSGVATPDEVGDTNGEEAVDDLVVLILISSRKSSSASESPPTSEFSACSAVISCITSCNSAWLRARFQ</sequence>